<dbReference type="Pfam" id="PF05709">
    <property type="entry name" value="Sipho_tail"/>
    <property type="match status" value="1"/>
</dbReference>
<evidence type="ECO:0008006" key="5">
    <source>
        <dbReference type="Google" id="ProtNLM"/>
    </source>
</evidence>
<dbReference type="STRING" id="1196324.A374_08709"/>
<dbReference type="eggNOG" id="COG4722">
    <property type="taxonomic scope" value="Bacteria"/>
</dbReference>
<dbReference type="InterPro" id="IPR054738">
    <property type="entry name" value="Siphovirus-type_tail_C"/>
</dbReference>
<dbReference type="Proteomes" id="UP000004080">
    <property type="component" value="Unassembled WGS sequence"/>
</dbReference>
<dbReference type="InterPro" id="IPR008841">
    <property type="entry name" value="Siphovirus-type_tail_N"/>
</dbReference>
<sequence>MPSINYCGYDSLKDLNLNVTDIRKDSTPAMTEQVEDIPGMFGVIYNGTSFGATTIEIECLLIVDTDKERTQLIRDISSLIVQTSDGRDYPLILSDDPDVTWWVHPVEFTQPQRVAQGVSDSIITIKFSCSEGVGQGLKQTVNLNALTSTITPIGTAITRPVFTLVTKDPLTKVGISNGEEYVYLGAGFDDESQDSPVDQKPRVMDDDCKTLTKWTKITTPTFLIENGKIASDATFRNTAEAIAIGQKNGKDFFGTNPNGKGKKGWYGAAYQQFLTQSLTDWEVYARVNFNNKSQRAMNKLELYLLDSNGKRIGKLMVKDNDISLENLVAAQIGYESEPGKYRDVFLSTRDGSKITKKSRTKKISVRGKMKTTDSKGKTKVYTTSKTLSTSAMENTFTDFYGYIRLKKQGNKYTATVSELNDKGIEIGKKFTTTYTDTANAFGDKLGGIALFLGKHDITEDTFDTPVAYTPNFMQLAHVSIYGIQGDTKQVVLEAGDEIIIDCENHRVYKNGVSYMSNFLIGSQFFEMKANEVSVFSVYPTPSANNEWQLDYTPRYN</sequence>
<evidence type="ECO:0000313" key="3">
    <source>
        <dbReference type="EMBL" id="EIT85903.1"/>
    </source>
</evidence>
<dbReference type="Pfam" id="PF22768">
    <property type="entry name" value="SPP1_Dit"/>
    <property type="match status" value="1"/>
</dbReference>
<accession>I8UGE6</accession>
<organism evidence="3 4">
    <name type="scientific">Fictibacillus macauensis ZFHKF-1</name>
    <dbReference type="NCBI Taxonomy" id="1196324"/>
    <lineage>
        <taxon>Bacteria</taxon>
        <taxon>Bacillati</taxon>
        <taxon>Bacillota</taxon>
        <taxon>Bacilli</taxon>
        <taxon>Bacillales</taxon>
        <taxon>Fictibacillaceae</taxon>
        <taxon>Fictibacillus</taxon>
    </lineage>
</organism>
<dbReference type="Gene3D" id="2.40.30.200">
    <property type="match status" value="1"/>
</dbReference>
<dbReference type="AlphaFoldDB" id="I8UGE6"/>
<name>I8UGE6_9BACL</name>
<comment type="caution">
    <text evidence="3">The sequence shown here is derived from an EMBL/GenBank/DDBJ whole genome shotgun (WGS) entry which is preliminary data.</text>
</comment>
<feature type="domain" description="Siphovirus-type tail component C-terminal" evidence="2">
    <location>
        <begin position="490"/>
        <end position="555"/>
    </location>
</feature>
<keyword evidence="4" id="KW-1185">Reference proteome</keyword>
<proteinExistence type="predicted"/>
<evidence type="ECO:0000259" key="2">
    <source>
        <dbReference type="Pfam" id="PF22768"/>
    </source>
</evidence>
<protein>
    <recommendedName>
        <fullName evidence="5">Phage tail protein</fullName>
    </recommendedName>
</protein>
<feature type="domain" description="Siphovirus-type tail component RIFT-related" evidence="1">
    <location>
        <begin position="22"/>
        <end position="116"/>
    </location>
</feature>
<reference evidence="3 4" key="1">
    <citation type="journal article" date="2012" name="J. Bacteriol.">
        <title>Genome of Bacillus macauensis ZFHKF-1, a Long-Chain-Forming Bacterium.</title>
        <authorList>
            <person name="Cai L."/>
            <person name="Zhang T."/>
        </authorList>
    </citation>
    <scope>NUCLEOTIDE SEQUENCE [LARGE SCALE GENOMIC DNA]</scope>
    <source>
        <strain evidence="3 4">ZFHKF-1</strain>
    </source>
</reference>
<dbReference type="Gene3D" id="2.60.120.860">
    <property type="match status" value="1"/>
</dbReference>
<dbReference type="EMBL" id="AKKV01000024">
    <property type="protein sequence ID" value="EIT85903.1"/>
    <property type="molecule type" value="Genomic_DNA"/>
</dbReference>
<dbReference type="OrthoDB" id="3078561at2"/>
<gene>
    <name evidence="3" type="ORF">A374_08709</name>
</gene>
<evidence type="ECO:0000313" key="4">
    <source>
        <dbReference type="Proteomes" id="UP000004080"/>
    </source>
</evidence>
<dbReference type="RefSeq" id="WP_007201835.1">
    <property type="nucleotide sequence ID" value="NZ_AKKV01000024.1"/>
</dbReference>
<evidence type="ECO:0000259" key="1">
    <source>
        <dbReference type="Pfam" id="PF05709"/>
    </source>
</evidence>
<dbReference type="PATRIC" id="fig|1196324.3.peg.1783"/>